<keyword evidence="2" id="KW-0067">ATP-binding</keyword>
<gene>
    <name evidence="4" type="ORF">ABID56_001818</name>
</gene>
<dbReference type="InterPro" id="IPR051309">
    <property type="entry name" value="ABCF_ATPase"/>
</dbReference>
<protein>
    <submittedName>
        <fullName evidence="4">ATPase subunit of ABC transporter with duplicated ATPase domains</fullName>
    </submittedName>
</protein>
<dbReference type="RefSeq" id="WP_354220349.1">
    <property type="nucleotide sequence ID" value="NZ_JBEPMX010000008.1"/>
</dbReference>
<keyword evidence="1" id="KW-0547">Nucleotide-binding</keyword>
<sequence>MLQATNVGLRFSDRKLFEDVSIKFTKGNCYGLIGANGAGKSTFLKILSGEIEPQEGTVSAGKDERIAVLKQDHFAYEEERVLQVVIMGHEKLYHIMQEKDAIYAKGEFTEEDGMRAAELEGEFAELNGWEAEGDAASLLSGLGVKEDLHDKQMKDLPEGEKVKVLLAQALFGNPDILLLDEPTNGLDIQAIRWLEEFLINFENTVVVVSHDRNFLNNVCTHIADLDFEKITLYVGNYDFWYESSQLAQKMAHEENKKKEEKVKELKEFIARFSANASKSRQATSRKKLLDKITLDDIKPSSRRYPYIAFKPGREIGNDLLEVNNLSKTIDGEKVLNNVTFRMNKDDKVVLLGDEVAKTTLIQILMGEMEPDEGSYKWGVTTSQSYFPKDNSAYFEGNDKNLIDWLRDYSDDESETFLRSFLGRMLFSGDEVFKKASVLSGGEKVRCMLSRMMLSEANVLLLDDPTNHLDLESIQSLNEGLINFSGSVIFTSHDHQFIQTIANRIIELTDEGVIDREMSYEEYLDDVKKIETPTLS</sequence>
<evidence type="ECO:0000313" key="5">
    <source>
        <dbReference type="Proteomes" id="UP001549167"/>
    </source>
</evidence>
<dbReference type="Pfam" id="PF12848">
    <property type="entry name" value="ABC_tran_Xtn"/>
    <property type="match status" value="1"/>
</dbReference>
<dbReference type="Proteomes" id="UP001549167">
    <property type="component" value="Unassembled WGS sequence"/>
</dbReference>
<name>A0ABV2KWG9_9BACI</name>
<feature type="domain" description="ABC transporter" evidence="3">
    <location>
        <begin position="2"/>
        <end position="252"/>
    </location>
</feature>
<comment type="caution">
    <text evidence="4">The sequence shown here is derived from an EMBL/GenBank/DDBJ whole genome shotgun (WGS) entry which is preliminary data.</text>
</comment>
<dbReference type="PROSITE" id="PS50893">
    <property type="entry name" value="ABC_TRANSPORTER_2"/>
    <property type="match status" value="2"/>
</dbReference>
<reference evidence="4 5" key="1">
    <citation type="submission" date="2024-06" db="EMBL/GenBank/DDBJ databases">
        <title>Genomic Encyclopedia of Type Strains, Phase IV (KMG-IV): sequencing the most valuable type-strain genomes for metagenomic binning, comparative biology and taxonomic classification.</title>
        <authorList>
            <person name="Goeker M."/>
        </authorList>
    </citation>
    <scope>NUCLEOTIDE SEQUENCE [LARGE SCALE GENOMIC DNA]</scope>
    <source>
        <strain evidence="4 5">DSM 23520</strain>
    </source>
</reference>
<dbReference type="InterPro" id="IPR027417">
    <property type="entry name" value="P-loop_NTPase"/>
</dbReference>
<dbReference type="InterPro" id="IPR032781">
    <property type="entry name" value="ABC_tran_Xtn"/>
</dbReference>
<dbReference type="PANTHER" id="PTHR42855">
    <property type="entry name" value="ABC TRANSPORTER ATP-BINDING SUBUNIT"/>
    <property type="match status" value="1"/>
</dbReference>
<evidence type="ECO:0000313" key="4">
    <source>
        <dbReference type="EMBL" id="MET3683709.1"/>
    </source>
</evidence>
<dbReference type="PANTHER" id="PTHR42855:SF2">
    <property type="entry name" value="DRUG RESISTANCE ABC TRANSPORTER,ATP-BINDING PROTEIN"/>
    <property type="match status" value="1"/>
</dbReference>
<dbReference type="InterPro" id="IPR003439">
    <property type="entry name" value="ABC_transporter-like_ATP-bd"/>
</dbReference>
<keyword evidence="5" id="KW-1185">Reference proteome</keyword>
<accession>A0ABV2KWG9</accession>
<dbReference type="SUPFAM" id="SSF52540">
    <property type="entry name" value="P-loop containing nucleoside triphosphate hydrolases"/>
    <property type="match status" value="2"/>
</dbReference>
<dbReference type="SMART" id="SM00382">
    <property type="entry name" value="AAA"/>
    <property type="match status" value="2"/>
</dbReference>
<organism evidence="4 5">
    <name type="scientific">Alkalibacillus flavidus</name>
    <dbReference type="NCBI Taxonomy" id="546021"/>
    <lineage>
        <taxon>Bacteria</taxon>
        <taxon>Bacillati</taxon>
        <taxon>Bacillota</taxon>
        <taxon>Bacilli</taxon>
        <taxon>Bacillales</taxon>
        <taxon>Bacillaceae</taxon>
        <taxon>Alkalibacillus</taxon>
    </lineage>
</organism>
<evidence type="ECO:0000259" key="3">
    <source>
        <dbReference type="PROSITE" id="PS50893"/>
    </source>
</evidence>
<dbReference type="CDD" id="cd03221">
    <property type="entry name" value="ABCF_EF-3"/>
    <property type="match status" value="2"/>
</dbReference>
<feature type="domain" description="ABC transporter" evidence="3">
    <location>
        <begin position="320"/>
        <end position="534"/>
    </location>
</feature>
<proteinExistence type="predicted"/>
<evidence type="ECO:0000256" key="2">
    <source>
        <dbReference type="ARBA" id="ARBA00022840"/>
    </source>
</evidence>
<dbReference type="Gene3D" id="3.40.50.300">
    <property type="entry name" value="P-loop containing nucleotide triphosphate hydrolases"/>
    <property type="match status" value="2"/>
</dbReference>
<dbReference type="EMBL" id="JBEPMX010000008">
    <property type="protein sequence ID" value="MET3683709.1"/>
    <property type="molecule type" value="Genomic_DNA"/>
</dbReference>
<dbReference type="InterPro" id="IPR003593">
    <property type="entry name" value="AAA+_ATPase"/>
</dbReference>
<dbReference type="Pfam" id="PF00005">
    <property type="entry name" value="ABC_tran"/>
    <property type="match status" value="2"/>
</dbReference>
<evidence type="ECO:0000256" key="1">
    <source>
        <dbReference type="ARBA" id="ARBA00022741"/>
    </source>
</evidence>